<dbReference type="InterPro" id="IPR041621">
    <property type="entry name" value="PDH_E1_M"/>
</dbReference>
<dbReference type="InterPro" id="IPR029061">
    <property type="entry name" value="THDP-binding"/>
</dbReference>
<dbReference type="PANTHER" id="PTHR43825">
    <property type="entry name" value="PYRUVATE DEHYDROGENASE E1 COMPONENT"/>
    <property type="match status" value="1"/>
</dbReference>
<dbReference type="PIRSF" id="PIRSF000156">
    <property type="entry name" value="Pyruvate_dh_E1"/>
    <property type="match status" value="1"/>
</dbReference>
<dbReference type="CDD" id="cd02017">
    <property type="entry name" value="TPP_E1_EcPDC_like"/>
    <property type="match status" value="1"/>
</dbReference>
<evidence type="ECO:0000256" key="6">
    <source>
        <dbReference type="ARBA" id="ARBA00023317"/>
    </source>
</evidence>
<dbReference type="EMBL" id="JADKPN010000022">
    <property type="protein sequence ID" value="MBF4766043.1"/>
    <property type="molecule type" value="Genomic_DNA"/>
</dbReference>
<dbReference type="GO" id="GO:0004739">
    <property type="term" value="F:pyruvate dehydrogenase (acetyl-transferring) activity"/>
    <property type="evidence" value="ECO:0007669"/>
    <property type="project" value="UniProtKB-EC"/>
</dbReference>
<evidence type="ECO:0000259" key="13">
    <source>
        <dbReference type="Pfam" id="PF22613"/>
    </source>
</evidence>
<evidence type="ECO:0000256" key="1">
    <source>
        <dbReference type="ARBA" id="ARBA00001964"/>
    </source>
</evidence>
<feature type="domain" description="Transketolase-like C-terminal" evidence="13">
    <location>
        <begin position="753"/>
        <end position="876"/>
    </location>
</feature>
<evidence type="ECO:0000259" key="12">
    <source>
        <dbReference type="Pfam" id="PF17831"/>
    </source>
</evidence>
<evidence type="ECO:0000313" key="14">
    <source>
        <dbReference type="EMBL" id="MBF4766043.1"/>
    </source>
</evidence>
<dbReference type="GO" id="GO:0000287">
    <property type="term" value="F:magnesium ion binding"/>
    <property type="evidence" value="ECO:0007669"/>
    <property type="project" value="UniProtKB-ARBA"/>
</dbReference>
<feature type="binding site" evidence="9">
    <location>
        <position position="277"/>
    </location>
    <ligand>
        <name>Mg(2+)</name>
        <dbReference type="ChEBI" id="CHEBI:18420"/>
    </ligand>
</feature>
<evidence type="ECO:0000256" key="5">
    <source>
        <dbReference type="ARBA" id="ARBA00023052"/>
    </source>
</evidence>
<dbReference type="Pfam" id="PF00456">
    <property type="entry name" value="Transketolase_N"/>
    <property type="match status" value="1"/>
</dbReference>
<comment type="caution">
    <text evidence="14">The sequence shown here is derived from an EMBL/GenBank/DDBJ whole genome shotgun (WGS) entry which is preliminary data.</text>
</comment>
<comment type="catalytic activity">
    <reaction evidence="7 8">
        <text>N(6)-[(R)-lipoyl]-L-lysyl-[protein] + pyruvate + H(+) = N(6)-[(R)-S(8)-acetyldihydrolipoyl]-L-lysyl-[protein] + CO2</text>
        <dbReference type="Rhea" id="RHEA:19189"/>
        <dbReference type="Rhea" id="RHEA-COMP:10474"/>
        <dbReference type="Rhea" id="RHEA-COMP:10478"/>
        <dbReference type="ChEBI" id="CHEBI:15361"/>
        <dbReference type="ChEBI" id="CHEBI:15378"/>
        <dbReference type="ChEBI" id="CHEBI:16526"/>
        <dbReference type="ChEBI" id="CHEBI:83099"/>
        <dbReference type="ChEBI" id="CHEBI:83111"/>
        <dbReference type="EC" id="1.2.4.1"/>
    </reaction>
</comment>
<keyword evidence="5 8" id="KW-0786">Thiamine pyrophosphate</keyword>
<dbReference type="EC" id="1.2.4.1" evidence="2 8"/>
<dbReference type="Pfam" id="PF22613">
    <property type="entry name" value="Transketolase_C_1"/>
    <property type="match status" value="1"/>
</dbReference>
<comment type="cofactor">
    <cofactor evidence="1 8">
        <name>thiamine diphosphate</name>
        <dbReference type="ChEBI" id="CHEBI:58937"/>
    </cofactor>
</comment>
<feature type="binding site" evidence="9">
    <location>
        <position position="275"/>
    </location>
    <ligand>
        <name>Mg(2+)</name>
        <dbReference type="ChEBI" id="CHEBI:18420"/>
    </ligand>
</feature>
<dbReference type="Proteomes" id="UP000640489">
    <property type="component" value="Unassembled WGS sequence"/>
</dbReference>
<proteinExistence type="predicted"/>
<evidence type="ECO:0000256" key="3">
    <source>
        <dbReference type="ARBA" id="ARBA00017172"/>
    </source>
</evidence>
<organism evidence="14 15">
    <name type="scientific">Nocardioides islandensis</name>
    <dbReference type="NCBI Taxonomy" id="433663"/>
    <lineage>
        <taxon>Bacteria</taxon>
        <taxon>Bacillati</taxon>
        <taxon>Actinomycetota</taxon>
        <taxon>Actinomycetes</taxon>
        <taxon>Propionibacteriales</taxon>
        <taxon>Nocardioidaceae</taxon>
        <taxon>Nocardioides</taxon>
    </lineage>
</organism>
<evidence type="ECO:0000256" key="2">
    <source>
        <dbReference type="ARBA" id="ARBA00012281"/>
    </source>
</evidence>
<feature type="domain" description="Pyruvate dehydrogenase E1 component middle" evidence="12">
    <location>
        <begin position="499"/>
        <end position="721"/>
    </location>
</feature>
<dbReference type="NCBIfam" id="TIGR00759">
    <property type="entry name" value="aceE"/>
    <property type="match status" value="1"/>
</dbReference>
<feature type="binding site" evidence="9">
    <location>
        <position position="245"/>
    </location>
    <ligand>
        <name>Mg(2+)</name>
        <dbReference type="ChEBI" id="CHEBI:18420"/>
    </ligand>
</feature>
<sequence>MSDKSSRPVIHEGLPTQLPDIDPDETQEWVDSFDAMVDERGRERARYVMLRLLERAREQQVGVPALRSTDYINTIPPEREPWFPGDEEMERQVRRLIRWNAAVMVSSANRKGLEVGGHIATYASAASLYEVGYNHFFRGKEHPGGGDQLFIQGHAAPGIYARAYLMKRLTADQLGHFRQEVQHGPGQGLSSYPHPRLMPEFWEFPTVSMGLAAINSIYQARFNRYLANRGIKDTSQQQVYAFLGDGEMGEPESLGAIRLAARDELDNLTWIINCNLQQLDGPVTGNGKIIQELEANFRGAGWNVIKVIWGREWDALLAKDVDGVLVNQMNRTPDGEFQTYSVEDGAYIREHFFGPDARLKKMVEHLTDRDIELLPRGGHDYRKVYAAFKAAADHVGQPTVILAHTVKGWTIEALEGKNATHQMKKLNAPTLKAFRDRLELPISDKEIDDAYDADGSAPFYHPGEDSDVLAYLRERRAALGGGVPMRKVNPVKVTLPGEKMYDELRAGSGKQAIATTMAFVRLLKDLMKDESIGKRIVPIAPDEYRTFGMDSMFSTAKIYNPAGQTYEGVDRQLLMAYKESPQGQMLHEGISEAGCVASATAAGSSYSTHGEPMIPVYIFYSMFGFQRTADSIWAMADQLARGFLIGATAGRTTLTGEGLQHADGHSPLIALTNPAVVHYDPAFSYEIAHIVRNGLDRMYGSTDRHPHGEDVIYYLTVYNEPAVQPKEPEDLDLEGLLGGIHHVSSPTAELPGDAPRVQLLASGVGYAWIAKAQEMLAHDWGIGADTWSVTSWNELSREALATEEWNLLNPTETPRVPFVTRKLGRAPGPVVAVSDYMKAVQQQISPWVPQHFHALGADGFGFADTRAAARRFFKIDAESVVVQALYALADEGVIGKDTVQKAIDHYRITDPTAVRGVKQEGGDA</sequence>
<protein>
    <recommendedName>
        <fullName evidence="3 8">Pyruvate dehydrogenase E1 component</fullName>
        <ecNumber evidence="2 8">1.2.4.1</ecNumber>
    </recommendedName>
</protein>
<keyword evidence="9" id="KW-0479">Metal-binding</keyword>
<dbReference type="Pfam" id="PF17831">
    <property type="entry name" value="PDH_E1_M"/>
    <property type="match status" value="1"/>
</dbReference>
<evidence type="ECO:0000256" key="8">
    <source>
        <dbReference type="PIRNR" id="PIRNR000156"/>
    </source>
</evidence>
<dbReference type="SUPFAM" id="SSF52518">
    <property type="entry name" value="Thiamin diphosphate-binding fold (THDP-binding)"/>
    <property type="match status" value="2"/>
</dbReference>
<dbReference type="InterPro" id="IPR005474">
    <property type="entry name" value="Transketolase_N"/>
</dbReference>
<dbReference type="Gene3D" id="3.40.50.970">
    <property type="match status" value="2"/>
</dbReference>
<feature type="domain" description="Transketolase N-terminal" evidence="11">
    <location>
        <begin position="152"/>
        <end position="313"/>
    </location>
</feature>
<dbReference type="InterPro" id="IPR004660">
    <property type="entry name" value="PDH_E1"/>
</dbReference>
<comment type="function">
    <text evidence="8">Component of the pyruvate dehydrogenase (PDH) complex, that catalyzes the overall conversion of pyruvate to acetyl-CoA and CO(2).</text>
</comment>
<dbReference type="InterPro" id="IPR055152">
    <property type="entry name" value="Transketolase-like_C_2"/>
</dbReference>
<keyword evidence="9" id="KW-0460">Magnesium</keyword>
<comment type="cofactor">
    <cofactor evidence="9">
        <name>Mg(2+)</name>
        <dbReference type="ChEBI" id="CHEBI:18420"/>
    </cofactor>
</comment>
<name>A0A930VJM4_9ACTN</name>
<dbReference type="PANTHER" id="PTHR43825:SF3">
    <property type="entry name" value="PYRUVATE DEHYDROGENASE E1 COMPONENT"/>
    <property type="match status" value="1"/>
</dbReference>
<evidence type="ECO:0000259" key="11">
    <source>
        <dbReference type="Pfam" id="PF00456"/>
    </source>
</evidence>
<dbReference type="SUPFAM" id="SSF52922">
    <property type="entry name" value="TK C-terminal domain-like"/>
    <property type="match status" value="1"/>
</dbReference>
<accession>A0A930VJM4</accession>
<dbReference type="FunFam" id="3.40.50.970:FF:000011">
    <property type="entry name" value="Pyruvate dehydrogenase E1 component"/>
    <property type="match status" value="1"/>
</dbReference>
<dbReference type="InterPro" id="IPR051157">
    <property type="entry name" value="PDH/Transketolase"/>
</dbReference>
<keyword evidence="4 8" id="KW-0560">Oxidoreductase</keyword>
<dbReference type="AlphaFoldDB" id="A0A930VJM4"/>
<dbReference type="Gene3D" id="3.40.50.920">
    <property type="match status" value="1"/>
</dbReference>
<feature type="compositionally biased region" description="Basic and acidic residues" evidence="10">
    <location>
        <begin position="1"/>
        <end position="10"/>
    </location>
</feature>
<feature type="region of interest" description="Disordered" evidence="10">
    <location>
        <begin position="1"/>
        <end position="21"/>
    </location>
</feature>
<evidence type="ECO:0000313" key="15">
    <source>
        <dbReference type="Proteomes" id="UP000640489"/>
    </source>
</evidence>
<keyword evidence="6 8" id="KW-0670">Pyruvate</keyword>
<dbReference type="InterPro" id="IPR035807">
    <property type="entry name" value="PDC_E1_N"/>
</dbReference>
<evidence type="ECO:0000256" key="9">
    <source>
        <dbReference type="PIRSR" id="PIRSR000156-1"/>
    </source>
</evidence>
<evidence type="ECO:0000256" key="4">
    <source>
        <dbReference type="ARBA" id="ARBA00023002"/>
    </source>
</evidence>
<evidence type="ECO:0000256" key="7">
    <source>
        <dbReference type="ARBA" id="ARBA00051231"/>
    </source>
</evidence>
<evidence type="ECO:0000256" key="10">
    <source>
        <dbReference type="SAM" id="MobiDB-lite"/>
    </source>
</evidence>
<keyword evidence="15" id="KW-1185">Reference proteome</keyword>
<reference evidence="14" key="1">
    <citation type="submission" date="2020-11" db="EMBL/GenBank/DDBJ databases">
        <title>Nocardioides sp. nov., isolated from Soil of Cynanchum wilfordii Hemsley rhizosphere.</title>
        <authorList>
            <person name="Lee J.-S."/>
            <person name="Suh M.K."/>
            <person name="Kim J.-S."/>
        </authorList>
    </citation>
    <scope>NUCLEOTIDE SEQUENCE</scope>
    <source>
        <strain evidence="14">KCTC 19275</strain>
    </source>
</reference>
<dbReference type="InterPro" id="IPR009014">
    <property type="entry name" value="Transketo_C/PFOR_II"/>
</dbReference>
<gene>
    <name evidence="14" type="primary">aceE</name>
    <name evidence="14" type="ORF">ISU07_23145</name>
</gene>